<evidence type="ECO:0000313" key="8">
    <source>
        <dbReference type="EMBL" id="KAK4126842.1"/>
    </source>
</evidence>
<feature type="compositionally biased region" description="Pro residues" evidence="6">
    <location>
        <begin position="352"/>
        <end position="364"/>
    </location>
</feature>
<accession>A0AAN6U5I0</accession>
<keyword evidence="5" id="KW-0349">Heme</keyword>
<dbReference type="GeneID" id="87833647"/>
<keyword evidence="7" id="KW-0472">Membrane</keyword>
<dbReference type="Gene3D" id="1.10.630.10">
    <property type="entry name" value="Cytochrome P450"/>
    <property type="match status" value="1"/>
</dbReference>
<dbReference type="PRINTS" id="PR00463">
    <property type="entry name" value="EP450I"/>
</dbReference>
<dbReference type="InterPro" id="IPR036396">
    <property type="entry name" value="Cyt_P450_sf"/>
</dbReference>
<protein>
    <submittedName>
        <fullName evidence="8">Cytochrome P450</fullName>
    </submittedName>
</protein>
<dbReference type="AlphaFoldDB" id="A0AAN6U5I0"/>
<dbReference type="RefSeq" id="XP_062650613.1">
    <property type="nucleotide sequence ID" value="XM_062796879.1"/>
</dbReference>
<feature type="compositionally biased region" description="Basic and acidic residues" evidence="6">
    <location>
        <begin position="468"/>
        <end position="478"/>
    </location>
</feature>
<keyword evidence="7" id="KW-0812">Transmembrane</keyword>
<gene>
    <name evidence="8" type="ORF">N657DRAFT_687238</name>
</gene>
<evidence type="ECO:0000256" key="7">
    <source>
        <dbReference type="SAM" id="Phobius"/>
    </source>
</evidence>
<organism evidence="8 9">
    <name type="scientific">Parathielavia appendiculata</name>
    <dbReference type="NCBI Taxonomy" id="2587402"/>
    <lineage>
        <taxon>Eukaryota</taxon>
        <taxon>Fungi</taxon>
        <taxon>Dikarya</taxon>
        <taxon>Ascomycota</taxon>
        <taxon>Pezizomycotina</taxon>
        <taxon>Sordariomycetes</taxon>
        <taxon>Sordariomycetidae</taxon>
        <taxon>Sordariales</taxon>
        <taxon>Chaetomiaceae</taxon>
        <taxon>Parathielavia</taxon>
    </lineage>
</organism>
<keyword evidence="3" id="KW-0560">Oxidoreductase</keyword>
<comment type="caution">
    <text evidence="8">The sequence shown here is derived from an EMBL/GenBank/DDBJ whole genome shotgun (WGS) entry which is preliminary data.</text>
</comment>
<dbReference type="InterPro" id="IPR002401">
    <property type="entry name" value="Cyt_P450_E_grp-I"/>
</dbReference>
<dbReference type="EMBL" id="MU853224">
    <property type="protein sequence ID" value="KAK4126842.1"/>
    <property type="molecule type" value="Genomic_DNA"/>
</dbReference>
<keyword evidence="9" id="KW-1185">Reference proteome</keyword>
<dbReference type="PRINTS" id="PR00385">
    <property type="entry name" value="P450"/>
</dbReference>
<reference evidence="8" key="1">
    <citation type="journal article" date="2023" name="Mol. Phylogenet. Evol.">
        <title>Genome-scale phylogeny and comparative genomics of the fungal order Sordariales.</title>
        <authorList>
            <person name="Hensen N."/>
            <person name="Bonometti L."/>
            <person name="Westerberg I."/>
            <person name="Brannstrom I.O."/>
            <person name="Guillou S."/>
            <person name="Cros-Aarteil S."/>
            <person name="Calhoun S."/>
            <person name="Haridas S."/>
            <person name="Kuo A."/>
            <person name="Mondo S."/>
            <person name="Pangilinan J."/>
            <person name="Riley R."/>
            <person name="LaButti K."/>
            <person name="Andreopoulos B."/>
            <person name="Lipzen A."/>
            <person name="Chen C."/>
            <person name="Yan M."/>
            <person name="Daum C."/>
            <person name="Ng V."/>
            <person name="Clum A."/>
            <person name="Steindorff A."/>
            <person name="Ohm R.A."/>
            <person name="Martin F."/>
            <person name="Silar P."/>
            <person name="Natvig D.O."/>
            <person name="Lalanne C."/>
            <person name="Gautier V."/>
            <person name="Ament-Velasquez S.L."/>
            <person name="Kruys A."/>
            <person name="Hutchinson M.I."/>
            <person name="Powell A.J."/>
            <person name="Barry K."/>
            <person name="Miller A.N."/>
            <person name="Grigoriev I.V."/>
            <person name="Debuchy R."/>
            <person name="Gladieux P."/>
            <person name="Hiltunen Thoren M."/>
            <person name="Johannesson H."/>
        </authorList>
    </citation>
    <scope>NUCLEOTIDE SEQUENCE</scope>
    <source>
        <strain evidence="8">CBS 731.68</strain>
    </source>
</reference>
<dbReference type="SUPFAM" id="SSF48264">
    <property type="entry name" value="Cytochrome P450"/>
    <property type="match status" value="1"/>
</dbReference>
<keyword evidence="4 5" id="KW-0408">Iron</keyword>
<feature type="transmembrane region" description="Helical" evidence="7">
    <location>
        <begin position="7"/>
        <end position="24"/>
    </location>
</feature>
<keyword evidence="2 5" id="KW-0479">Metal-binding</keyword>
<dbReference type="GO" id="GO:0005506">
    <property type="term" value="F:iron ion binding"/>
    <property type="evidence" value="ECO:0007669"/>
    <property type="project" value="InterPro"/>
</dbReference>
<feature type="region of interest" description="Disordered" evidence="6">
    <location>
        <begin position="452"/>
        <end position="478"/>
    </location>
</feature>
<evidence type="ECO:0000256" key="6">
    <source>
        <dbReference type="SAM" id="MobiDB-lite"/>
    </source>
</evidence>
<dbReference type="GO" id="GO:0004497">
    <property type="term" value="F:monooxygenase activity"/>
    <property type="evidence" value="ECO:0007669"/>
    <property type="project" value="InterPro"/>
</dbReference>
<dbReference type="Pfam" id="PF00067">
    <property type="entry name" value="p450"/>
    <property type="match status" value="1"/>
</dbReference>
<proteinExistence type="inferred from homology"/>
<comment type="similarity">
    <text evidence="1">Belongs to the cytochrome P450 family.</text>
</comment>
<feature type="binding site" description="axial binding residue" evidence="5">
    <location>
        <position position="503"/>
    </location>
    <ligand>
        <name>heme</name>
        <dbReference type="ChEBI" id="CHEBI:30413"/>
    </ligand>
    <ligandPart>
        <name>Fe</name>
        <dbReference type="ChEBI" id="CHEBI:18248"/>
    </ligandPart>
</feature>
<name>A0AAN6U5I0_9PEZI</name>
<keyword evidence="7" id="KW-1133">Transmembrane helix</keyword>
<dbReference type="PANTHER" id="PTHR24296">
    <property type="entry name" value="CYTOCHROME P450"/>
    <property type="match status" value="1"/>
</dbReference>
<evidence type="ECO:0000313" key="9">
    <source>
        <dbReference type="Proteomes" id="UP001302602"/>
    </source>
</evidence>
<evidence type="ECO:0000256" key="2">
    <source>
        <dbReference type="ARBA" id="ARBA00022723"/>
    </source>
</evidence>
<reference evidence="8" key="2">
    <citation type="submission" date="2023-05" db="EMBL/GenBank/DDBJ databases">
        <authorList>
            <consortium name="Lawrence Berkeley National Laboratory"/>
            <person name="Steindorff A."/>
            <person name="Hensen N."/>
            <person name="Bonometti L."/>
            <person name="Westerberg I."/>
            <person name="Brannstrom I.O."/>
            <person name="Guillou S."/>
            <person name="Cros-Aarteil S."/>
            <person name="Calhoun S."/>
            <person name="Haridas S."/>
            <person name="Kuo A."/>
            <person name="Mondo S."/>
            <person name="Pangilinan J."/>
            <person name="Riley R."/>
            <person name="Labutti K."/>
            <person name="Andreopoulos B."/>
            <person name="Lipzen A."/>
            <person name="Chen C."/>
            <person name="Yanf M."/>
            <person name="Daum C."/>
            <person name="Ng V."/>
            <person name="Clum A."/>
            <person name="Ohm R."/>
            <person name="Martin F."/>
            <person name="Silar P."/>
            <person name="Natvig D."/>
            <person name="Lalanne C."/>
            <person name="Gautier V."/>
            <person name="Ament-Velasquez S.L."/>
            <person name="Kruys A."/>
            <person name="Hutchinson M.I."/>
            <person name="Powell A.J."/>
            <person name="Barry K."/>
            <person name="Miller A.N."/>
            <person name="Grigoriev I.V."/>
            <person name="Debuchy R."/>
            <person name="Gladieux P."/>
            <person name="Thoren M.H."/>
            <person name="Johannesson H."/>
        </authorList>
    </citation>
    <scope>NUCLEOTIDE SEQUENCE</scope>
    <source>
        <strain evidence="8">CBS 731.68</strain>
    </source>
</reference>
<dbReference type="GO" id="GO:0016705">
    <property type="term" value="F:oxidoreductase activity, acting on paired donors, with incorporation or reduction of molecular oxygen"/>
    <property type="evidence" value="ECO:0007669"/>
    <property type="project" value="InterPro"/>
</dbReference>
<comment type="cofactor">
    <cofactor evidence="5">
        <name>heme</name>
        <dbReference type="ChEBI" id="CHEBI:30413"/>
    </cofactor>
</comment>
<evidence type="ECO:0000256" key="5">
    <source>
        <dbReference type="PIRSR" id="PIRSR602401-1"/>
    </source>
</evidence>
<evidence type="ECO:0000256" key="1">
    <source>
        <dbReference type="ARBA" id="ARBA00010617"/>
    </source>
</evidence>
<dbReference type="GO" id="GO:0020037">
    <property type="term" value="F:heme binding"/>
    <property type="evidence" value="ECO:0007669"/>
    <property type="project" value="InterPro"/>
</dbReference>
<sequence>MGLVVEYGNYIAIAAVLTILIRAVSGPRRAIRRNGEPLRKPPDTLPLVGNGIKFLQSRWDLLSWFDKCQRQFGYETVALSVPTLPPGVLIHSPQNLDFVFKNEGLFTKGEFVKKRSWDLFGNGIINADGDFWKLQRKAGSAFLNTANLRVLTEVALPQYLSESVEELKTSLGGGAVDLQHVLHEITTKLMGKMAYNMEMHANDDFSKSFDFASGATAERFQNPLWPITELFVGCEFRRSVSIVKEFGRRIVARAVQDRGEQRSKDGTDGPLAKDSKLDQISGSLIQSLLKALGNEQHVADAALTYLSAGRDTTGQALTWTFYLLLQHPEAVSKIRAEVASLLLSQEQRQDPSHPPPPPSSPPSPSAANPTDADLDLTLFTPASLPYTTAVFYESLRLYPPIPFEIRQCQAPTTLPDGTFLPKGAVLVWCLWAMQRSKLTWGEDADDFRPERFVVPDDTDSSTSLGNGEVKKDGEEGQGKGKVKFALGKSSAEFPVFYGGARACLGRKMAEAIAAQVIPAVVWGFELEKAWEGPMEGRRSQTSLTLPMEGGLPVRVRKREVVS</sequence>
<evidence type="ECO:0000256" key="4">
    <source>
        <dbReference type="ARBA" id="ARBA00023004"/>
    </source>
</evidence>
<dbReference type="InterPro" id="IPR001128">
    <property type="entry name" value="Cyt_P450"/>
</dbReference>
<evidence type="ECO:0000256" key="3">
    <source>
        <dbReference type="ARBA" id="ARBA00023002"/>
    </source>
</evidence>
<feature type="region of interest" description="Disordered" evidence="6">
    <location>
        <begin position="345"/>
        <end position="372"/>
    </location>
</feature>
<dbReference type="Proteomes" id="UP001302602">
    <property type="component" value="Unassembled WGS sequence"/>
</dbReference>